<keyword evidence="1" id="KW-0614">Plasmid</keyword>
<dbReference type="EMBL" id="CP000035">
    <property type="protein sequence ID" value="ABB64602.1"/>
    <property type="molecule type" value="Genomic_DNA"/>
</dbReference>
<dbReference type="AlphaFoldDB" id="Q327A6"/>
<keyword evidence="2" id="KW-1185">Reference proteome</keyword>
<dbReference type="HOGENOM" id="CLU_2994226_0_0_6"/>
<protein>
    <submittedName>
        <fullName evidence="1">Uncharacterized protein</fullName>
    </submittedName>
</protein>
<evidence type="ECO:0000313" key="2">
    <source>
        <dbReference type="Proteomes" id="UP000002716"/>
    </source>
</evidence>
<accession>Q327A6</accession>
<reference evidence="1 2" key="1">
    <citation type="journal article" date="2005" name="Nucleic Acids Res.">
        <title>Genome dynamics and diversity of Shigella species, the etiologic agents of bacillary dysentery.</title>
        <authorList>
            <person name="Yang F."/>
            <person name="Yang J."/>
            <person name="Zhang X."/>
            <person name="Chen L."/>
            <person name="Jiang Y."/>
            <person name="Yan Y."/>
            <person name="Tang X."/>
            <person name="Wang J."/>
            <person name="Xiong Z."/>
            <person name="Dong J."/>
            <person name="Xue Y."/>
            <person name="Zhu Y."/>
            <person name="Xu X."/>
            <person name="Sun L."/>
            <person name="Chen S."/>
            <person name="Nie H."/>
            <person name="Peng J."/>
            <person name="Xu J."/>
            <person name="Wang Y."/>
            <person name="Yuan Z."/>
            <person name="Wen Y."/>
            <person name="Yao Z."/>
            <person name="Shen Y."/>
            <person name="Qiang B."/>
            <person name="Hou Y."/>
            <person name="Yu J."/>
            <person name="Jin Q."/>
        </authorList>
    </citation>
    <scope>NUCLEOTIDE SEQUENCE [LARGE SCALE GENOMIC DNA]</scope>
    <source>
        <strain evidence="1 2">Sd197</strain>
        <plasmid evidence="2">Plasmid pSD1_197</plasmid>
    </source>
</reference>
<dbReference type="EnsemblBacteria" id="ABB64602">
    <property type="protein sequence ID" value="ABB64602"/>
    <property type="gene ID" value="SDY_P089"/>
</dbReference>
<sequence>MLSGQMFCIPLNNLVGDKINYDKITKITARDWRQYRAPGWQIIHQKRYCQTLRTHQF</sequence>
<proteinExistence type="predicted"/>
<dbReference type="KEGG" id="sdy:SDY_P089"/>
<evidence type="ECO:0000313" key="1">
    <source>
        <dbReference type="EMBL" id="ABB64602.1"/>
    </source>
</evidence>
<organism evidence="1 2">
    <name type="scientific">Shigella dysenteriae serotype 1 (strain Sd197)</name>
    <dbReference type="NCBI Taxonomy" id="300267"/>
    <lineage>
        <taxon>Bacteria</taxon>
        <taxon>Pseudomonadati</taxon>
        <taxon>Pseudomonadota</taxon>
        <taxon>Gammaproteobacteria</taxon>
        <taxon>Enterobacterales</taxon>
        <taxon>Enterobacteriaceae</taxon>
        <taxon>Shigella</taxon>
    </lineage>
</organism>
<geneLocation type="plasmid" evidence="1 2">
    <name>pSD1_197</name>
</geneLocation>
<name>Q327A6_SHIDS</name>
<dbReference type="Proteomes" id="UP000002716">
    <property type="component" value="Plasmid pSD1_197"/>
</dbReference>
<gene>
    <name evidence="1" type="ordered locus">SDY_P089</name>
</gene>